<keyword evidence="7" id="KW-1185">Reference proteome</keyword>
<dbReference type="InterPro" id="IPR027417">
    <property type="entry name" value="P-loop_NTPase"/>
</dbReference>
<dbReference type="AlphaFoldDB" id="A0A175W5Q4"/>
<dbReference type="SMART" id="SM00212">
    <property type="entry name" value="UBCc"/>
    <property type="match status" value="1"/>
</dbReference>
<dbReference type="OrthoDB" id="5233699at2759"/>
<dbReference type="EMBL" id="LCTW02000104">
    <property type="protein sequence ID" value="KXX78895.1"/>
    <property type="molecule type" value="Genomic_DNA"/>
</dbReference>
<dbReference type="VEuPathDB" id="FungiDB:MMYC01_204844"/>
<dbReference type="PANTHER" id="PTHR10039">
    <property type="entry name" value="AMELOGENIN"/>
    <property type="match status" value="1"/>
</dbReference>
<evidence type="ECO:0000256" key="2">
    <source>
        <dbReference type="PROSITE-ProRule" id="PRU00023"/>
    </source>
</evidence>
<dbReference type="VEuPathDB" id="FungiDB:MMYC01_207328"/>
<accession>A0A175W5Q4</accession>
<proteinExistence type="predicted"/>
<dbReference type="PANTHER" id="PTHR10039:SF15">
    <property type="entry name" value="NACHT DOMAIN-CONTAINING PROTEIN"/>
    <property type="match status" value="1"/>
</dbReference>
<evidence type="ECO:0000259" key="4">
    <source>
        <dbReference type="PROSITE" id="PS50837"/>
    </source>
</evidence>
<dbReference type="PROSITE" id="PS50297">
    <property type="entry name" value="ANK_REP_REGION"/>
    <property type="match status" value="1"/>
</dbReference>
<reference evidence="6" key="2">
    <citation type="submission" date="2015-06" db="EMBL/GenBank/DDBJ databases">
        <authorList>
            <person name="Hoefler B.C."/>
            <person name="Straight P.D."/>
        </authorList>
    </citation>
    <scope>NUCLEOTIDE SEQUENCE [LARGE SCALE GENOMIC DNA]</scope>
    <source>
        <strain evidence="6">Mm55</strain>
    </source>
</reference>
<dbReference type="PROSITE" id="PS50837">
    <property type="entry name" value="NACHT"/>
    <property type="match status" value="1"/>
</dbReference>
<protein>
    <submittedName>
        <fullName evidence="6">Ubiquitin-conjugating enzyme E2 4</fullName>
    </submittedName>
</protein>
<dbReference type="SUPFAM" id="SSF54495">
    <property type="entry name" value="UBC-like"/>
    <property type="match status" value="1"/>
</dbReference>
<dbReference type="Gene3D" id="3.40.50.300">
    <property type="entry name" value="P-loop containing nucleotide triphosphate hydrolases"/>
    <property type="match status" value="1"/>
</dbReference>
<feature type="domain" description="UBC core" evidence="3">
    <location>
        <begin position="861"/>
        <end position="1027"/>
    </location>
</feature>
<dbReference type="InterPro" id="IPR000608">
    <property type="entry name" value="UBC"/>
</dbReference>
<keyword evidence="1" id="KW-0677">Repeat</keyword>
<reference evidence="7" key="1">
    <citation type="submission" date="2015-06" db="EMBL/GenBank/DDBJ databases">
        <authorList>
            <person name="van de Sande W.W.J."/>
        </authorList>
    </citation>
    <scope>NUCLEOTIDE SEQUENCE [LARGE SCALE GENOMIC DNA]</scope>
    <source>
        <strain evidence="7">mm55</strain>
    </source>
</reference>
<dbReference type="PROSITE" id="PS50127">
    <property type="entry name" value="UBC_2"/>
    <property type="match status" value="1"/>
</dbReference>
<keyword evidence="2" id="KW-0040">ANK repeat</keyword>
<feature type="domain" description="NACHT" evidence="4">
    <location>
        <begin position="242"/>
        <end position="356"/>
    </location>
</feature>
<sequence>MEVVGLTASIIAVGQLTSACLKLSGKYLGRSEHGTNEIKALQTHLYNFNGVLRTFETHVEIHEDDTARLESLRCLKPVLDACKDALECIKGFLGNTGFIGKYILGPKFDRQLKPILKVLDNAKEVFTLAVYADHLTIISGVDQYIRNVSGDVQELRSLAVETKESLAHLIQAQQRQVELTNALLDQQNVQRLQEERRTVLDWLTKLDFAPQYYDFLDRRQPGTGRWLLNSGEYTAWVAASTPTLFCRGIPGSGKTILSAIVIEDLKERFKEDGSVAVVYLFFDFKRQFEQEPRELLSSLARQLVQHQEAVPKSVRELYKKHRETGKVPDVKDMSATLQTLISPFRRVFLVVDALDECRPEGRCRSIFLEQISELQSNTNVSCFLTSRHIPEIEAVFTECSSLEILATGEDIGMYLEGHMDQLPRFVFENQGLRKQIQREIISAVDGMFLLAQLYLRALEDKTTVKAVKTTLSKFKRNGPGSTEDAKARTLAEAYGQAMARIQNQRAGFRQLAEKVLAWITCATRPLQTTEFQHALAVEIGERQFDEENMPQLDQIISVCSGLVTIDKQSNVVRLIHYTAQEYLSQTKGSWFPAAEAEICITCVTYLSYDVFSQDSDAEDRDFEQLLQSYPFSVYAACNWATHARNSDDSAVKTAPVVIGFLECVPNVKFAFHAMGAGVLADGKTGLHLAARVHLDDTLSALLARGHNPNATDWQGWTPLAQAAHEGRESIVTILLGDSSVAVNKGDHKARTPLMHAAMLGHVKVVEQFLKLDASRIDVDARDRHGNTALWLAAKEMRWDVVHQFLNDGRADLSVEDSHGETLMTLAVRRAGRGVHVAERLAALGFPLPPDYSDGLEPLRLATQRGDDNEREMLCQRPGPAVNRSYVPATISTLKRITYDIKDLNDDLPSFVGPVRFQAEDLYGTPYELGVFHLCIQYPVDYPVRSMQVRFTTPIMHPNITAAGEIDLQIFGSDWRPSLTLSKVLLSIVSLLDKPLEGSTLPEYTRGCAADPEAYKARAREWTKKYARPD</sequence>
<name>A0A175W5Q4_9PEZI</name>
<dbReference type="InterPro" id="IPR007111">
    <property type="entry name" value="NACHT_NTPase"/>
</dbReference>
<evidence type="ECO:0000313" key="6">
    <source>
        <dbReference type="EMBL" id="KXX78895.1"/>
    </source>
</evidence>
<organism evidence="6 7">
    <name type="scientific">Madurella mycetomatis</name>
    <dbReference type="NCBI Taxonomy" id="100816"/>
    <lineage>
        <taxon>Eukaryota</taxon>
        <taxon>Fungi</taxon>
        <taxon>Dikarya</taxon>
        <taxon>Ascomycota</taxon>
        <taxon>Pezizomycotina</taxon>
        <taxon>Sordariomycetes</taxon>
        <taxon>Sordariomycetidae</taxon>
        <taxon>Sordariales</taxon>
        <taxon>Sordariales incertae sedis</taxon>
        <taxon>Madurella</taxon>
    </lineage>
</organism>
<comment type="caution">
    <text evidence="6">The sequence shown here is derived from an EMBL/GenBank/DDBJ whole genome shotgun (WGS) entry which is preliminary data.</text>
</comment>
<evidence type="ECO:0000259" key="3">
    <source>
        <dbReference type="PROSITE" id="PS50127"/>
    </source>
</evidence>
<dbReference type="Pfam" id="PF12796">
    <property type="entry name" value="Ank_2"/>
    <property type="match status" value="2"/>
</dbReference>
<dbReference type="Pfam" id="PF00179">
    <property type="entry name" value="UQ_con"/>
    <property type="match status" value="1"/>
</dbReference>
<dbReference type="Pfam" id="PF24883">
    <property type="entry name" value="NPHP3_N"/>
    <property type="match status" value="1"/>
</dbReference>
<dbReference type="Pfam" id="PF22939">
    <property type="entry name" value="WHD_GPIID"/>
    <property type="match status" value="1"/>
</dbReference>
<dbReference type="Gene3D" id="3.10.110.10">
    <property type="entry name" value="Ubiquitin Conjugating Enzyme"/>
    <property type="match status" value="1"/>
</dbReference>
<dbReference type="EMBL" id="LCTW02000203">
    <property type="protein sequence ID" value="KXX76597.1"/>
    <property type="molecule type" value="Genomic_DNA"/>
</dbReference>
<dbReference type="InterPro" id="IPR016135">
    <property type="entry name" value="UBQ-conjugating_enzyme/RWD"/>
</dbReference>
<dbReference type="InterPro" id="IPR056884">
    <property type="entry name" value="NPHP3-like_N"/>
</dbReference>
<dbReference type="SMART" id="SM00248">
    <property type="entry name" value="ANK"/>
    <property type="match status" value="6"/>
</dbReference>
<dbReference type="STRING" id="100816.A0A175W5Q4"/>
<dbReference type="InterPro" id="IPR054471">
    <property type="entry name" value="GPIID_WHD"/>
</dbReference>
<dbReference type="InterPro" id="IPR036770">
    <property type="entry name" value="Ankyrin_rpt-contain_sf"/>
</dbReference>
<evidence type="ECO:0000256" key="1">
    <source>
        <dbReference type="ARBA" id="ARBA00022737"/>
    </source>
</evidence>
<evidence type="ECO:0000313" key="7">
    <source>
        <dbReference type="Proteomes" id="UP000078237"/>
    </source>
</evidence>
<dbReference type="SUPFAM" id="SSF52540">
    <property type="entry name" value="P-loop containing nucleoside triphosphate hydrolases"/>
    <property type="match status" value="1"/>
</dbReference>
<dbReference type="Gene3D" id="1.25.40.20">
    <property type="entry name" value="Ankyrin repeat-containing domain"/>
    <property type="match status" value="1"/>
</dbReference>
<gene>
    <name evidence="6" type="ORF">MMYC01_204844</name>
    <name evidence="5" type="ORF">MMYC01_207328</name>
</gene>
<dbReference type="Proteomes" id="UP000078237">
    <property type="component" value="Unassembled WGS sequence"/>
</dbReference>
<dbReference type="SUPFAM" id="SSF48403">
    <property type="entry name" value="Ankyrin repeat"/>
    <property type="match status" value="1"/>
</dbReference>
<dbReference type="PROSITE" id="PS50088">
    <property type="entry name" value="ANK_REPEAT"/>
    <property type="match status" value="1"/>
</dbReference>
<dbReference type="InterPro" id="IPR002110">
    <property type="entry name" value="Ankyrin_rpt"/>
</dbReference>
<reference evidence="6 7" key="3">
    <citation type="submission" date="2016-01" db="EMBL/GenBank/DDBJ databases">
        <title>Madurella mycetomatis genome sequencing.</title>
        <authorList>
            <person name="Van De Sande W."/>
        </authorList>
    </citation>
    <scope>NUCLEOTIDE SEQUENCE [LARGE SCALE GENOMIC DNA]</scope>
    <source>
        <strain evidence="6">Mm55</strain>
        <strain evidence="7">mm55</strain>
    </source>
</reference>
<evidence type="ECO:0000313" key="5">
    <source>
        <dbReference type="EMBL" id="KXX76597.1"/>
    </source>
</evidence>
<feature type="repeat" description="ANK" evidence="2">
    <location>
        <begin position="681"/>
        <end position="713"/>
    </location>
</feature>